<keyword evidence="10" id="KW-0520">NAD</keyword>
<proteinExistence type="inferred from homology"/>
<evidence type="ECO:0000256" key="10">
    <source>
        <dbReference type="ARBA" id="ARBA00023027"/>
    </source>
</evidence>
<evidence type="ECO:0000256" key="6">
    <source>
        <dbReference type="ARBA" id="ARBA00022692"/>
    </source>
</evidence>
<comment type="cofactor">
    <cofactor evidence="1">
        <name>NAD(+)</name>
        <dbReference type="ChEBI" id="CHEBI:57540"/>
    </cofactor>
</comment>
<evidence type="ECO:0000256" key="4">
    <source>
        <dbReference type="ARBA" id="ARBA00007505"/>
    </source>
</evidence>
<evidence type="ECO:0000313" key="15">
    <source>
        <dbReference type="EMBL" id="PIU41084.1"/>
    </source>
</evidence>
<dbReference type="PANTHER" id="PTHR43078">
    <property type="entry name" value="UDP-GLUCURONIC ACID DECARBOXYLASE-RELATED"/>
    <property type="match status" value="1"/>
</dbReference>
<dbReference type="Pfam" id="PF16363">
    <property type="entry name" value="GDP_Man_Dehyd"/>
    <property type="match status" value="1"/>
</dbReference>
<evidence type="ECO:0000256" key="1">
    <source>
        <dbReference type="ARBA" id="ARBA00001911"/>
    </source>
</evidence>
<evidence type="ECO:0000256" key="5">
    <source>
        <dbReference type="ARBA" id="ARBA00012290"/>
    </source>
</evidence>
<evidence type="ECO:0000256" key="9">
    <source>
        <dbReference type="ARBA" id="ARBA00022989"/>
    </source>
</evidence>
<dbReference type="InterPro" id="IPR044516">
    <property type="entry name" value="UXS-like"/>
</dbReference>
<accession>A0A2J0KUR9</accession>
<evidence type="ECO:0000256" key="13">
    <source>
        <dbReference type="ARBA" id="ARBA00023239"/>
    </source>
</evidence>
<keyword evidence="12" id="KW-0472">Membrane</keyword>
<dbReference type="PANTHER" id="PTHR43078:SF6">
    <property type="entry name" value="UDP-GLUCURONIC ACID DECARBOXYLASE 1"/>
    <property type="match status" value="1"/>
</dbReference>
<keyword evidence="9" id="KW-1133">Transmembrane helix</keyword>
<organism evidence="15 16">
    <name type="scientific">Candidatus Aquitaenariimonas noxiae</name>
    <dbReference type="NCBI Taxonomy" id="1974741"/>
    <lineage>
        <taxon>Bacteria</taxon>
        <taxon>Pseudomonadati</taxon>
        <taxon>Candidatus Omnitrophota</taxon>
        <taxon>Candidatus Aquitaenariimonas</taxon>
    </lineage>
</organism>
<dbReference type="InterPro" id="IPR036291">
    <property type="entry name" value="NAD(P)-bd_dom_sf"/>
</dbReference>
<dbReference type="AlphaFoldDB" id="A0A2J0KUR9"/>
<evidence type="ECO:0000256" key="2">
    <source>
        <dbReference type="ARBA" id="ARBA00004447"/>
    </source>
</evidence>
<evidence type="ECO:0000313" key="16">
    <source>
        <dbReference type="Proteomes" id="UP000230052"/>
    </source>
</evidence>
<evidence type="ECO:0000256" key="11">
    <source>
        <dbReference type="ARBA" id="ARBA00023034"/>
    </source>
</evidence>
<dbReference type="GO" id="GO:0048040">
    <property type="term" value="F:UDP-glucuronate decarboxylase activity"/>
    <property type="evidence" value="ECO:0007669"/>
    <property type="project" value="UniProtKB-EC"/>
</dbReference>
<dbReference type="Gene3D" id="3.40.50.720">
    <property type="entry name" value="NAD(P)-binding Rossmann-like Domain"/>
    <property type="match status" value="1"/>
</dbReference>
<feature type="domain" description="NAD(P)-binding" evidence="14">
    <location>
        <begin position="4"/>
        <end position="315"/>
    </location>
</feature>
<sequence>MRVLITGGMGFIGSHLADELLKKGHAVSLVDNLSTGNIDNIKNIKDHKNLSFKIESIMNEKAMRTFIKKCDMVYHLAAAVGVKYIIDNPLESIQVNVKGTEIVLELANEYGKKKVIIASTSEVYGKNVDGVRAFKENDDRVLGSTTISRWSYASTKSLDEFLALAYYREKKLPVVIVRLFNTVGPRQTGHYGMVVPRFIKQALMNHPLTVYGDGKQTRSFTYVSDVVKAIIALAESRKAEGEIFNIGNPKGITIEELAKKIKKMTNSQSEIAYIPYEKAYEKGFEDMRHRMPNIDKLKHFIGFSPETDIDDILTKTIDYFEK</sequence>
<dbReference type="GO" id="GO:0042732">
    <property type="term" value="P:D-xylose metabolic process"/>
    <property type="evidence" value="ECO:0007669"/>
    <property type="project" value="InterPro"/>
</dbReference>
<comment type="pathway">
    <text evidence="3">Nucleotide-sugar biosynthesis; UDP-alpha-D-xylose biosynthesis; UDP-alpha-D-xylose from UDP-alpha-D-glucuronate: step 1/1.</text>
</comment>
<dbReference type="SUPFAM" id="SSF51735">
    <property type="entry name" value="NAD(P)-binding Rossmann-fold domains"/>
    <property type="match status" value="1"/>
</dbReference>
<evidence type="ECO:0000259" key="14">
    <source>
        <dbReference type="Pfam" id="PF16363"/>
    </source>
</evidence>
<name>A0A2J0KUR9_9BACT</name>
<comment type="subcellular location">
    <subcellularLocation>
        <location evidence="2">Golgi apparatus</location>
        <location evidence="2">Golgi stack membrane</location>
        <topology evidence="2">Single-pass type II membrane protein</topology>
    </subcellularLocation>
</comment>
<keyword evidence="13" id="KW-0456">Lyase</keyword>
<dbReference type="UniPathway" id="UPA00796">
    <property type="reaction ID" value="UER00771"/>
</dbReference>
<evidence type="ECO:0000256" key="12">
    <source>
        <dbReference type="ARBA" id="ARBA00023136"/>
    </source>
</evidence>
<dbReference type="PRINTS" id="PR01713">
    <property type="entry name" value="NUCEPIMERASE"/>
</dbReference>
<evidence type="ECO:0000256" key="3">
    <source>
        <dbReference type="ARBA" id="ARBA00005100"/>
    </source>
</evidence>
<evidence type="ECO:0000256" key="7">
    <source>
        <dbReference type="ARBA" id="ARBA00022793"/>
    </source>
</evidence>
<dbReference type="GO" id="GO:0033320">
    <property type="term" value="P:UDP-D-xylose biosynthetic process"/>
    <property type="evidence" value="ECO:0007669"/>
    <property type="project" value="UniProtKB-UniPathway"/>
</dbReference>
<reference evidence="15 16" key="1">
    <citation type="submission" date="2017-09" db="EMBL/GenBank/DDBJ databases">
        <title>Depth-based differentiation of microbial function through sediment-hosted aquifers and enrichment of novel symbionts in the deep terrestrial subsurface.</title>
        <authorList>
            <person name="Probst A.J."/>
            <person name="Ladd B."/>
            <person name="Jarett J.K."/>
            <person name="Geller-Mcgrath D.E."/>
            <person name="Sieber C.M."/>
            <person name="Emerson J.B."/>
            <person name="Anantharaman K."/>
            <person name="Thomas B.C."/>
            <person name="Malmstrom R."/>
            <person name="Stieglmeier M."/>
            <person name="Klingl A."/>
            <person name="Woyke T."/>
            <person name="Ryan C.M."/>
            <person name="Banfield J.F."/>
        </authorList>
    </citation>
    <scope>NUCLEOTIDE SEQUENCE [LARGE SCALE GENOMIC DNA]</scope>
    <source>
        <strain evidence="15">CG07_land_8_20_14_0_80_42_15</strain>
    </source>
</reference>
<dbReference type="GO" id="GO:0070403">
    <property type="term" value="F:NAD+ binding"/>
    <property type="evidence" value="ECO:0007669"/>
    <property type="project" value="InterPro"/>
</dbReference>
<evidence type="ECO:0000256" key="8">
    <source>
        <dbReference type="ARBA" id="ARBA00022968"/>
    </source>
</evidence>
<keyword evidence="6" id="KW-0812">Transmembrane</keyword>
<dbReference type="EC" id="4.1.1.35" evidence="5"/>
<dbReference type="EMBL" id="PEWV01000071">
    <property type="protein sequence ID" value="PIU41084.1"/>
    <property type="molecule type" value="Genomic_DNA"/>
</dbReference>
<comment type="similarity">
    <text evidence="4">Belongs to the NAD(P)-dependent epimerase/dehydratase family. UDP-glucuronic acid decarboxylase subfamily.</text>
</comment>
<keyword evidence="8" id="KW-0735">Signal-anchor</keyword>
<protein>
    <recommendedName>
        <fullName evidence="5">UDP-glucuronate decarboxylase</fullName>
        <ecNumber evidence="5">4.1.1.35</ecNumber>
    </recommendedName>
</protein>
<keyword evidence="11" id="KW-0333">Golgi apparatus</keyword>
<gene>
    <name evidence="15" type="ORF">COS99_07030</name>
</gene>
<dbReference type="InterPro" id="IPR016040">
    <property type="entry name" value="NAD(P)-bd_dom"/>
</dbReference>
<dbReference type="GO" id="GO:0005737">
    <property type="term" value="C:cytoplasm"/>
    <property type="evidence" value="ECO:0007669"/>
    <property type="project" value="TreeGrafter"/>
</dbReference>
<comment type="caution">
    <text evidence="15">The sequence shown here is derived from an EMBL/GenBank/DDBJ whole genome shotgun (WGS) entry which is preliminary data.</text>
</comment>
<dbReference type="Proteomes" id="UP000230052">
    <property type="component" value="Unassembled WGS sequence"/>
</dbReference>
<keyword evidence="7" id="KW-0210">Decarboxylase</keyword>